<sequence length="103" mass="11449">MNMTIALCRPCLWFSHRLNSQVCVHLCNEGFMHCSPTMISLCVVVGRLFLLTESDHVLVDSLSHPEEGLPCFRHHLPTSFPMDLNADTAPVAVLLKRSPGCCV</sequence>
<name>A0A0E9WDP3_ANGAN</name>
<dbReference type="AlphaFoldDB" id="A0A0E9WDP3"/>
<dbReference type="EMBL" id="GBXM01020068">
    <property type="protein sequence ID" value="JAH88509.1"/>
    <property type="molecule type" value="Transcribed_RNA"/>
</dbReference>
<protein>
    <submittedName>
        <fullName evidence="1">Uncharacterized protein</fullName>
    </submittedName>
</protein>
<organism evidence="1">
    <name type="scientific">Anguilla anguilla</name>
    <name type="common">European freshwater eel</name>
    <name type="synonym">Muraena anguilla</name>
    <dbReference type="NCBI Taxonomy" id="7936"/>
    <lineage>
        <taxon>Eukaryota</taxon>
        <taxon>Metazoa</taxon>
        <taxon>Chordata</taxon>
        <taxon>Craniata</taxon>
        <taxon>Vertebrata</taxon>
        <taxon>Euteleostomi</taxon>
        <taxon>Actinopterygii</taxon>
        <taxon>Neopterygii</taxon>
        <taxon>Teleostei</taxon>
        <taxon>Anguilliformes</taxon>
        <taxon>Anguillidae</taxon>
        <taxon>Anguilla</taxon>
    </lineage>
</organism>
<accession>A0A0E9WDP3</accession>
<proteinExistence type="predicted"/>
<reference evidence="1" key="2">
    <citation type="journal article" date="2015" name="Fish Shellfish Immunol.">
        <title>Early steps in the European eel (Anguilla anguilla)-Vibrio vulnificus interaction in the gills: Role of the RtxA13 toxin.</title>
        <authorList>
            <person name="Callol A."/>
            <person name="Pajuelo D."/>
            <person name="Ebbesson L."/>
            <person name="Teles M."/>
            <person name="MacKenzie S."/>
            <person name="Amaro C."/>
        </authorList>
    </citation>
    <scope>NUCLEOTIDE SEQUENCE</scope>
</reference>
<evidence type="ECO:0000313" key="1">
    <source>
        <dbReference type="EMBL" id="JAH88509.1"/>
    </source>
</evidence>
<reference evidence="1" key="1">
    <citation type="submission" date="2014-11" db="EMBL/GenBank/DDBJ databases">
        <authorList>
            <person name="Amaro Gonzalez C."/>
        </authorList>
    </citation>
    <scope>NUCLEOTIDE SEQUENCE</scope>
</reference>